<name>A0ABN5VEI2_9ACTN</name>
<protein>
    <submittedName>
        <fullName evidence="1">Uncharacterized protein</fullName>
    </submittedName>
</protein>
<dbReference type="EMBL" id="AP018448">
    <property type="protein sequence ID" value="BBC31744.1"/>
    <property type="molecule type" value="Genomic_DNA"/>
</dbReference>
<dbReference type="Proteomes" id="UP001321542">
    <property type="component" value="Chromosome"/>
</dbReference>
<reference evidence="1 2" key="2">
    <citation type="journal article" date="2023" name="ChemBioChem">
        <title>Acyltransferase Domain Exchange between Two Independent Type I Polyketide Synthases in the Same Producer Strain of Macrolide Antibiotics.</title>
        <authorList>
            <person name="Kudo F."/>
            <person name="Kishikawa K."/>
            <person name="Tsuboi K."/>
            <person name="Kido T."/>
            <person name="Usui T."/>
            <person name="Hashimoto J."/>
            <person name="Shin-Ya K."/>
            <person name="Miyanaga A."/>
            <person name="Eguchi T."/>
        </authorList>
    </citation>
    <scope>NUCLEOTIDE SEQUENCE [LARGE SCALE GENOMIC DNA]</scope>
    <source>
        <strain evidence="1 2">A-8890</strain>
    </source>
</reference>
<organism evidence="1 2">
    <name type="scientific">Streptomyces graminofaciens</name>
    <dbReference type="NCBI Taxonomy" id="68212"/>
    <lineage>
        <taxon>Bacteria</taxon>
        <taxon>Bacillati</taxon>
        <taxon>Actinomycetota</taxon>
        <taxon>Actinomycetes</taxon>
        <taxon>Kitasatosporales</taxon>
        <taxon>Streptomycetaceae</taxon>
        <taxon>Streptomyces</taxon>
    </lineage>
</organism>
<evidence type="ECO:0000313" key="2">
    <source>
        <dbReference type="Proteomes" id="UP001321542"/>
    </source>
</evidence>
<sequence>MLQSYALTVRGGPVRRNRSLAAARAAVPRQGRAEQPLFTWRTPLFDTVSPLGRQGLEDRSVRAGRASFGARRNAPSCSTGCAPTSWQADDEHLGDHLQLSYYARTTSGSEWEIGWNPIVVDETTWEPATHQGISVWGHKPVGQTVVDRLDQFRLGARSLVRPEVTVRALSEPGIPDG</sequence>
<reference evidence="1 2" key="1">
    <citation type="journal article" date="2010" name="ChemBioChem">
        <title>Cloning and characterization of the biosynthetic gene cluster of 16-membered macrolide antibiotic FD-891: involvement of a dual functional cytochrome P450 monooxygenase catalyzing epoxidation and hydroxylation.</title>
        <authorList>
            <person name="Kudo F."/>
            <person name="Motegi A."/>
            <person name="Mizoue K."/>
            <person name="Eguchi T."/>
        </authorList>
    </citation>
    <scope>NUCLEOTIDE SEQUENCE [LARGE SCALE GENOMIC DNA]</scope>
    <source>
        <strain evidence="1 2">A-8890</strain>
    </source>
</reference>
<dbReference type="Gene3D" id="3.10.180.10">
    <property type="entry name" value="2,3-Dihydroxybiphenyl 1,2-Dioxygenase, domain 1"/>
    <property type="match status" value="1"/>
</dbReference>
<accession>A0ABN5VEI2</accession>
<gene>
    <name evidence="1" type="ORF">SGFS_030380</name>
</gene>
<proteinExistence type="predicted"/>
<dbReference type="InterPro" id="IPR029068">
    <property type="entry name" value="Glyas_Bleomycin-R_OHBP_Dase"/>
</dbReference>
<keyword evidence="2" id="KW-1185">Reference proteome</keyword>
<evidence type="ECO:0000313" key="1">
    <source>
        <dbReference type="EMBL" id="BBC31744.1"/>
    </source>
</evidence>